<evidence type="ECO:0000313" key="2">
    <source>
        <dbReference type="EMBL" id="GGM78493.1"/>
    </source>
</evidence>
<dbReference type="RefSeq" id="WP_373290070.1">
    <property type="nucleotide sequence ID" value="NZ_BMMK01000041.1"/>
</dbReference>
<dbReference type="SUPFAM" id="SSF47090">
    <property type="entry name" value="PGBD-like"/>
    <property type="match status" value="1"/>
</dbReference>
<evidence type="ECO:0000313" key="3">
    <source>
        <dbReference type="Proteomes" id="UP000637578"/>
    </source>
</evidence>
<keyword evidence="3" id="KW-1185">Reference proteome</keyword>
<dbReference type="EMBL" id="BMMK01000041">
    <property type="protein sequence ID" value="GGM78493.1"/>
    <property type="molecule type" value="Genomic_DNA"/>
</dbReference>
<dbReference type="InterPro" id="IPR002477">
    <property type="entry name" value="Peptidoglycan-bd-like"/>
</dbReference>
<dbReference type="Gene3D" id="1.10.101.10">
    <property type="entry name" value="PGBD-like superfamily/PGBD"/>
    <property type="match status" value="1"/>
</dbReference>
<dbReference type="InterPro" id="IPR036366">
    <property type="entry name" value="PGBDSf"/>
</dbReference>
<sequence length="66" mass="7195">MTGPHLIRHLQVAINLTGLTRVPVDGVLGPITTIALRRVQRHHNLPVTGEPDRTTLRALGVEESPC</sequence>
<organism evidence="2 3">
    <name type="scientific">Longimycelium tulufanense</name>
    <dbReference type="NCBI Taxonomy" id="907463"/>
    <lineage>
        <taxon>Bacteria</taxon>
        <taxon>Bacillati</taxon>
        <taxon>Actinomycetota</taxon>
        <taxon>Actinomycetes</taxon>
        <taxon>Pseudonocardiales</taxon>
        <taxon>Pseudonocardiaceae</taxon>
        <taxon>Longimycelium</taxon>
    </lineage>
</organism>
<dbReference type="InterPro" id="IPR036365">
    <property type="entry name" value="PGBD-like_sf"/>
</dbReference>
<gene>
    <name evidence="2" type="ORF">GCM10012275_56410</name>
</gene>
<reference evidence="2" key="2">
    <citation type="submission" date="2020-09" db="EMBL/GenBank/DDBJ databases">
        <authorList>
            <person name="Sun Q."/>
            <person name="Zhou Y."/>
        </authorList>
    </citation>
    <scope>NUCLEOTIDE SEQUENCE</scope>
    <source>
        <strain evidence="2">CGMCC 4.5737</strain>
    </source>
</reference>
<name>A0A8J3CI07_9PSEU</name>
<protein>
    <recommendedName>
        <fullName evidence="1">Peptidoglycan binding-like domain-containing protein</fullName>
    </recommendedName>
</protein>
<comment type="caution">
    <text evidence="2">The sequence shown here is derived from an EMBL/GenBank/DDBJ whole genome shotgun (WGS) entry which is preliminary data.</text>
</comment>
<dbReference type="AlphaFoldDB" id="A0A8J3CI07"/>
<dbReference type="Pfam" id="PF01471">
    <property type="entry name" value="PG_binding_1"/>
    <property type="match status" value="1"/>
</dbReference>
<feature type="domain" description="Peptidoglycan binding-like" evidence="1">
    <location>
        <begin position="7"/>
        <end position="59"/>
    </location>
</feature>
<accession>A0A8J3CI07</accession>
<dbReference type="Proteomes" id="UP000637578">
    <property type="component" value="Unassembled WGS sequence"/>
</dbReference>
<proteinExistence type="predicted"/>
<reference evidence="2" key="1">
    <citation type="journal article" date="2014" name="Int. J. Syst. Evol. Microbiol.">
        <title>Complete genome sequence of Corynebacterium casei LMG S-19264T (=DSM 44701T), isolated from a smear-ripened cheese.</title>
        <authorList>
            <consortium name="US DOE Joint Genome Institute (JGI-PGF)"/>
            <person name="Walter F."/>
            <person name="Albersmeier A."/>
            <person name="Kalinowski J."/>
            <person name="Ruckert C."/>
        </authorList>
    </citation>
    <scope>NUCLEOTIDE SEQUENCE</scope>
    <source>
        <strain evidence="2">CGMCC 4.5737</strain>
    </source>
</reference>
<evidence type="ECO:0000259" key="1">
    <source>
        <dbReference type="Pfam" id="PF01471"/>
    </source>
</evidence>